<dbReference type="InterPro" id="IPR036390">
    <property type="entry name" value="WH_DNA-bd_sf"/>
</dbReference>
<keyword evidence="3" id="KW-0804">Transcription</keyword>
<evidence type="ECO:0000256" key="2">
    <source>
        <dbReference type="ARBA" id="ARBA00023125"/>
    </source>
</evidence>
<dbReference type="PANTHER" id="PTHR43537">
    <property type="entry name" value="TRANSCRIPTIONAL REGULATOR, GNTR FAMILY"/>
    <property type="match status" value="1"/>
</dbReference>
<dbReference type="InterPro" id="IPR000524">
    <property type="entry name" value="Tscrpt_reg_HTH_GntR"/>
</dbReference>
<dbReference type="Pfam" id="PF00392">
    <property type="entry name" value="GntR"/>
    <property type="match status" value="1"/>
</dbReference>
<dbReference type="RefSeq" id="WP_046135312.1">
    <property type="nucleotide sequence ID" value="NZ_FQVC01000010.1"/>
</dbReference>
<feature type="domain" description="HTH gntR-type" evidence="4">
    <location>
        <begin position="9"/>
        <end position="76"/>
    </location>
</feature>
<evidence type="ECO:0000259" key="4">
    <source>
        <dbReference type="PROSITE" id="PS50949"/>
    </source>
</evidence>
<proteinExistence type="predicted"/>
<dbReference type="EMBL" id="FQVC01000010">
    <property type="protein sequence ID" value="SHF60284.1"/>
    <property type="molecule type" value="Genomic_DNA"/>
</dbReference>
<dbReference type="Pfam" id="PF07729">
    <property type="entry name" value="FCD"/>
    <property type="match status" value="1"/>
</dbReference>
<dbReference type="Gene3D" id="1.20.120.530">
    <property type="entry name" value="GntR ligand-binding domain-like"/>
    <property type="match status" value="1"/>
</dbReference>
<reference evidence="6 8" key="2">
    <citation type="submission" date="2016-11" db="EMBL/GenBank/DDBJ databases">
        <authorList>
            <person name="Jaros S."/>
            <person name="Januszkiewicz K."/>
            <person name="Wedrychowicz H."/>
        </authorList>
    </citation>
    <scope>NUCLEOTIDE SEQUENCE [LARGE SCALE GENOMIC DNA]</scope>
    <source>
        <strain evidence="6 8">DSM 17137</strain>
    </source>
</reference>
<dbReference type="EMBL" id="LAJF01000076">
    <property type="protein sequence ID" value="KKB84429.1"/>
    <property type="molecule type" value="Genomic_DNA"/>
</dbReference>
<dbReference type="Gene3D" id="1.10.10.10">
    <property type="entry name" value="Winged helix-like DNA-binding domain superfamily/Winged helix DNA-binding domain"/>
    <property type="match status" value="1"/>
</dbReference>
<dbReference type="SMART" id="SM00895">
    <property type="entry name" value="FCD"/>
    <property type="match status" value="1"/>
</dbReference>
<keyword evidence="7" id="KW-1185">Reference proteome</keyword>
<dbReference type="STRING" id="1121477.SAMN02745223_03077"/>
<keyword evidence="1" id="KW-0805">Transcription regulation</keyword>
<organism evidence="5 7">
    <name type="scientific">Devosia limi DSM 17137</name>
    <dbReference type="NCBI Taxonomy" id="1121477"/>
    <lineage>
        <taxon>Bacteria</taxon>
        <taxon>Pseudomonadati</taxon>
        <taxon>Pseudomonadota</taxon>
        <taxon>Alphaproteobacteria</taxon>
        <taxon>Hyphomicrobiales</taxon>
        <taxon>Devosiaceae</taxon>
        <taxon>Devosia</taxon>
    </lineage>
</organism>
<evidence type="ECO:0000313" key="7">
    <source>
        <dbReference type="Proteomes" id="UP000033608"/>
    </source>
</evidence>
<dbReference type="AlphaFoldDB" id="A0A0F5LQK5"/>
<evidence type="ECO:0000313" key="5">
    <source>
        <dbReference type="EMBL" id="KKB84429.1"/>
    </source>
</evidence>
<dbReference type="GO" id="GO:0003677">
    <property type="term" value="F:DNA binding"/>
    <property type="evidence" value="ECO:0007669"/>
    <property type="project" value="UniProtKB-KW"/>
</dbReference>
<dbReference type="InterPro" id="IPR036388">
    <property type="entry name" value="WH-like_DNA-bd_sf"/>
</dbReference>
<sequence>MKNPATGGQTLSESTYQALSLMILQRELPGGKVIEERPLSEILDISRTPLRIALSRLHGEGMLERLSNGLYMVPSPSIEEYLDLLQLRRLLEGEACACAAGRMAPEVMADLKGRIEAMADREEADLPVYFVLDEDLHMAIAKASGNAALEQTIATVRRRVRMCNVNRYPGRFRENCKEHLEILQAIADGDGAAARDALNHHLNHVWAGFVDNLSRR</sequence>
<dbReference type="PROSITE" id="PS50949">
    <property type="entry name" value="HTH_GNTR"/>
    <property type="match status" value="1"/>
</dbReference>
<dbReference type="GO" id="GO:0003700">
    <property type="term" value="F:DNA-binding transcription factor activity"/>
    <property type="evidence" value="ECO:0007669"/>
    <property type="project" value="InterPro"/>
</dbReference>
<dbReference type="Proteomes" id="UP000033608">
    <property type="component" value="Unassembled WGS sequence"/>
</dbReference>
<dbReference type="PATRIC" id="fig|1121477.3.peg.3290"/>
<dbReference type="InterPro" id="IPR008920">
    <property type="entry name" value="TF_FadR/GntR_C"/>
</dbReference>
<dbReference type="InterPro" id="IPR011711">
    <property type="entry name" value="GntR_C"/>
</dbReference>
<dbReference type="OrthoDB" id="7192778at2"/>
<dbReference type="Proteomes" id="UP000184533">
    <property type="component" value="Unassembled WGS sequence"/>
</dbReference>
<evidence type="ECO:0000256" key="3">
    <source>
        <dbReference type="ARBA" id="ARBA00023163"/>
    </source>
</evidence>
<evidence type="ECO:0000313" key="6">
    <source>
        <dbReference type="EMBL" id="SHF60284.1"/>
    </source>
</evidence>
<dbReference type="SUPFAM" id="SSF46785">
    <property type="entry name" value="Winged helix' DNA-binding domain"/>
    <property type="match status" value="1"/>
</dbReference>
<dbReference type="PANTHER" id="PTHR43537:SF24">
    <property type="entry name" value="GLUCONATE OPERON TRANSCRIPTIONAL REPRESSOR"/>
    <property type="match status" value="1"/>
</dbReference>
<dbReference type="SUPFAM" id="SSF48008">
    <property type="entry name" value="GntR ligand-binding domain-like"/>
    <property type="match status" value="1"/>
</dbReference>
<reference evidence="5 7" key="1">
    <citation type="submission" date="2015-03" db="EMBL/GenBank/DDBJ databases">
        <authorList>
            <person name="Hassan Y.I."/>
            <person name="Lepp D."/>
            <person name="Zhou T."/>
        </authorList>
    </citation>
    <scope>NUCLEOTIDE SEQUENCE [LARGE SCALE GENOMIC DNA]</scope>
    <source>
        <strain evidence="5 7">DSM 17137</strain>
    </source>
</reference>
<evidence type="ECO:0000256" key="1">
    <source>
        <dbReference type="ARBA" id="ARBA00023015"/>
    </source>
</evidence>
<keyword evidence="2 6" id="KW-0238">DNA-binding</keyword>
<evidence type="ECO:0000313" key="8">
    <source>
        <dbReference type="Proteomes" id="UP000184533"/>
    </source>
</evidence>
<protein>
    <submittedName>
        <fullName evidence="6">DNA-binding transcriptional regulator, GntR family</fullName>
    </submittedName>
</protein>
<gene>
    <name evidence="6" type="ORF">SAMN02745223_03077</name>
    <name evidence="5" type="ORF">VW29_10790</name>
</gene>
<accession>A0A0F5LQK5</accession>
<name>A0A0F5LQK5_9HYPH</name>